<evidence type="ECO:0000313" key="7">
    <source>
        <dbReference type="WBParaSite" id="EVEC_0000917401-mRNA-1"/>
    </source>
</evidence>
<dbReference type="GO" id="GO:0007165">
    <property type="term" value="P:signal transduction"/>
    <property type="evidence" value="ECO:0007669"/>
    <property type="project" value="TreeGrafter"/>
</dbReference>
<dbReference type="InterPro" id="IPR013783">
    <property type="entry name" value="Ig-like_fold"/>
</dbReference>
<evidence type="ECO:0000259" key="4">
    <source>
        <dbReference type="Pfam" id="PF16561"/>
    </source>
</evidence>
<dbReference type="Pfam" id="PF16561">
    <property type="entry name" value="AMPK1_CBM"/>
    <property type="match status" value="1"/>
</dbReference>
<dbReference type="Proteomes" id="UP000274131">
    <property type="component" value="Unassembled WGS sequence"/>
</dbReference>
<evidence type="ECO:0000256" key="3">
    <source>
        <dbReference type="SAM" id="Coils"/>
    </source>
</evidence>
<reference evidence="5 6" key="2">
    <citation type="submission" date="2018-10" db="EMBL/GenBank/DDBJ databases">
        <authorList>
            <consortium name="Pathogen Informatics"/>
        </authorList>
    </citation>
    <scope>NUCLEOTIDE SEQUENCE [LARGE SCALE GENOMIC DNA]</scope>
</reference>
<dbReference type="PANTHER" id="PTHR10343:SF91">
    <property type="entry name" value="AMPK1_CBM DOMAIN-CONTAINING PROTEIN"/>
    <property type="match status" value="1"/>
</dbReference>
<dbReference type="InterPro" id="IPR014756">
    <property type="entry name" value="Ig_E-set"/>
</dbReference>
<keyword evidence="3" id="KW-0175">Coiled coil</keyword>
<comment type="function">
    <text evidence="2">Non-catalytic subunit of AMP-activated protein kinase (AMPK), an energy sensor protein kinase that plays a key role in regulating cellular energy metabolism. In response to reduction of intracellular ATP levels, AMPK activates energy-producing pathways and inhibits energy-consuming processes: inhibits protein, carbohydrate and lipid biosynthesis, as well as cell growth and proliferation. AMPK acts via direct phosphorylation of metabolic enzymes, and by longer-term effects via phosphorylation of transcription regulators. Also acts as a regulator of cellular polarity by remodeling the actin cytoskeleton; probably by indirectly activating myosin. Beta non-catalytic subunit acts as a scaffold on which the AMPK complex assembles, via its C-terminus that bridges alpha (PRKAA1 or PRKAA2) and gamma subunits (PRKAG1, PRKAG2 or PRKAG3).</text>
</comment>
<feature type="coiled-coil region" evidence="3">
    <location>
        <begin position="75"/>
        <end position="127"/>
    </location>
</feature>
<dbReference type="GO" id="GO:0019901">
    <property type="term" value="F:protein kinase binding"/>
    <property type="evidence" value="ECO:0007669"/>
    <property type="project" value="TreeGrafter"/>
</dbReference>
<dbReference type="GO" id="GO:0005634">
    <property type="term" value="C:nucleus"/>
    <property type="evidence" value="ECO:0007669"/>
    <property type="project" value="TreeGrafter"/>
</dbReference>
<dbReference type="InterPro" id="IPR050827">
    <property type="entry name" value="CRP1_MDG1_kinase"/>
</dbReference>
<name>A0A0N4VEQ5_ENTVE</name>
<dbReference type="InterPro" id="IPR032640">
    <property type="entry name" value="AMPK1_CBM"/>
</dbReference>
<organism evidence="7">
    <name type="scientific">Enterobius vermicularis</name>
    <name type="common">Human pinworm</name>
    <dbReference type="NCBI Taxonomy" id="51028"/>
    <lineage>
        <taxon>Eukaryota</taxon>
        <taxon>Metazoa</taxon>
        <taxon>Ecdysozoa</taxon>
        <taxon>Nematoda</taxon>
        <taxon>Chromadorea</taxon>
        <taxon>Rhabditida</taxon>
        <taxon>Spirurina</taxon>
        <taxon>Oxyuridomorpha</taxon>
        <taxon>Oxyuroidea</taxon>
        <taxon>Oxyuridae</taxon>
        <taxon>Enterobius</taxon>
    </lineage>
</organism>
<dbReference type="GO" id="GO:0005737">
    <property type="term" value="C:cytoplasm"/>
    <property type="evidence" value="ECO:0007669"/>
    <property type="project" value="TreeGrafter"/>
</dbReference>
<dbReference type="Gene3D" id="2.60.40.10">
    <property type="entry name" value="Immunoglobulins"/>
    <property type="match status" value="1"/>
</dbReference>
<proteinExistence type="inferred from homology"/>
<evidence type="ECO:0000256" key="1">
    <source>
        <dbReference type="ARBA" id="ARBA00010926"/>
    </source>
</evidence>
<feature type="domain" description="AMP-activated protein kinase glycogen-binding" evidence="4">
    <location>
        <begin position="232"/>
        <end position="302"/>
    </location>
</feature>
<evidence type="ECO:0000313" key="5">
    <source>
        <dbReference type="EMBL" id="VDD93864.1"/>
    </source>
</evidence>
<dbReference type="GO" id="GO:0031588">
    <property type="term" value="C:nucleotide-activated protein kinase complex"/>
    <property type="evidence" value="ECO:0007669"/>
    <property type="project" value="TreeGrafter"/>
</dbReference>
<dbReference type="PANTHER" id="PTHR10343">
    <property type="entry name" value="5'-AMP-ACTIVATED PROTEIN KINASE , BETA SUBUNIT"/>
    <property type="match status" value="1"/>
</dbReference>
<keyword evidence="6" id="KW-1185">Reference proteome</keyword>
<sequence length="305" mass="36359">MSAEGDDFTEELIKVSKKVYEKEELLKERERELSTSVERCARLEEENHKMGEELWLAKERVARQDGELGDLHGQLNWERGECQRLRDQMEEEKRRLNETGGVDYSKFEALKNQMREQERKLLEEKSVVEWHLGEVKQWWNDAKWRCGELEAGLSHHQWMLDQANKKAYELEEELNRLRHFRDLAKDKLCGTFLIKKQAVGERTKWRLAMWTDDSPVDLQEYRRVWFEIAAPNAKVVLLSASFVNWECSLTCDKFDEDQCKFGVWVDIPPGRYEFCFVVDGQWTTCDQYPTVTNEFGSRNNWRYIN</sequence>
<dbReference type="SUPFAM" id="SSF81296">
    <property type="entry name" value="E set domains"/>
    <property type="match status" value="1"/>
</dbReference>
<protein>
    <submittedName>
        <fullName evidence="7">AMPK1_CBM domain-containing protein</fullName>
    </submittedName>
</protein>
<dbReference type="EMBL" id="UXUI01009516">
    <property type="protein sequence ID" value="VDD93864.1"/>
    <property type="molecule type" value="Genomic_DNA"/>
</dbReference>
<evidence type="ECO:0000313" key="6">
    <source>
        <dbReference type="Proteomes" id="UP000274131"/>
    </source>
</evidence>
<evidence type="ECO:0000256" key="2">
    <source>
        <dbReference type="ARBA" id="ARBA00025180"/>
    </source>
</evidence>
<dbReference type="WBParaSite" id="EVEC_0000917401-mRNA-1">
    <property type="protein sequence ID" value="EVEC_0000917401-mRNA-1"/>
    <property type="gene ID" value="EVEC_0000917401"/>
</dbReference>
<dbReference type="STRING" id="51028.A0A0N4VEQ5"/>
<dbReference type="CDD" id="cd02859">
    <property type="entry name" value="E_set_AMPKbeta_like_N"/>
    <property type="match status" value="1"/>
</dbReference>
<reference evidence="7" key="1">
    <citation type="submission" date="2017-02" db="UniProtKB">
        <authorList>
            <consortium name="WormBaseParasite"/>
        </authorList>
    </citation>
    <scope>IDENTIFICATION</scope>
</reference>
<dbReference type="OrthoDB" id="5917859at2759"/>
<dbReference type="AlphaFoldDB" id="A0A0N4VEQ5"/>
<comment type="similarity">
    <text evidence="1">Belongs to the 5'-AMP-activated protein kinase beta subunit family.</text>
</comment>
<accession>A0A0N4VEQ5</accession>
<gene>
    <name evidence="5" type="ORF">EVEC_LOCUS8615</name>
</gene>